<name>A0A6G9HE52_9VIRU</name>
<dbReference type="EMBL" id="MN604016">
    <property type="protein sequence ID" value="QIQ08616.1"/>
    <property type="molecule type" value="Genomic_DNA"/>
</dbReference>
<accession>A0A6G9HE52</accession>
<proteinExistence type="predicted"/>
<organism evidence="1">
    <name type="scientific">Dikerogammarus haemobaphes virus 1</name>
    <dbReference type="NCBI Taxonomy" id="2704946"/>
    <lineage>
        <taxon>Viruses</taxon>
    </lineage>
</organism>
<gene>
    <name evidence="1" type="primary">ORF52</name>
</gene>
<protein>
    <submittedName>
        <fullName evidence="1">Uncharacterized protein</fullName>
    </submittedName>
</protein>
<sequence>MRRPGVDTVDSVKTMLCFGACMAKVDEGMVVKVRWRGLVK</sequence>
<reference evidence="1" key="1">
    <citation type="journal article" date="2020" name="MBio">
        <title>A New Family of DNA Viruses Causing Disease in Crustaceans from Diverse Aquatic Biomes.</title>
        <authorList>
            <person name="Subramaniam K."/>
            <person name="Behringer D.C."/>
            <person name="Bojko J."/>
            <person name="Yutin N."/>
            <person name="Clark A.S."/>
            <person name="Bateman K.S."/>
            <person name="van Aerle R."/>
            <person name="Bass D."/>
            <person name="Kerr R.C."/>
            <person name="Koonin E.V."/>
            <person name="Stentiford G.D."/>
            <person name="Waltzek T.B."/>
        </authorList>
    </citation>
    <scope>NUCLEOTIDE SEQUENCE</scope>
</reference>
<evidence type="ECO:0000313" key="1">
    <source>
        <dbReference type="EMBL" id="QIQ08616.1"/>
    </source>
</evidence>